<dbReference type="Pfam" id="PF04230">
    <property type="entry name" value="PS_pyruv_trans"/>
    <property type="match status" value="1"/>
</dbReference>
<gene>
    <name evidence="2" type="ORF">SDC9_173950</name>
</gene>
<reference evidence="2" key="1">
    <citation type="submission" date="2019-08" db="EMBL/GenBank/DDBJ databases">
        <authorList>
            <person name="Kucharzyk K."/>
            <person name="Murdoch R.W."/>
            <person name="Higgins S."/>
            <person name="Loffler F."/>
        </authorList>
    </citation>
    <scope>NUCLEOTIDE SEQUENCE</scope>
</reference>
<name>A0A645GIJ6_9ZZZZ</name>
<comment type="caution">
    <text evidence="2">The sequence shown here is derived from an EMBL/GenBank/DDBJ whole genome shotgun (WGS) entry which is preliminary data.</text>
</comment>
<organism evidence="2">
    <name type="scientific">bioreactor metagenome</name>
    <dbReference type="NCBI Taxonomy" id="1076179"/>
    <lineage>
        <taxon>unclassified sequences</taxon>
        <taxon>metagenomes</taxon>
        <taxon>ecological metagenomes</taxon>
    </lineage>
</organism>
<evidence type="ECO:0000313" key="2">
    <source>
        <dbReference type="EMBL" id="MPN26525.1"/>
    </source>
</evidence>
<feature type="domain" description="Polysaccharide pyruvyl transferase" evidence="1">
    <location>
        <begin position="10"/>
        <end position="128"/>
    </location>
</feature>
<dbReference type="InterPro" id="IPR007345">
    <property type="entry name" value="Polysacch_pyruvyl_Trfase"/>
</dbReference>
<protein>
    <recommendedName>
        <fullName evidence="1">Polysaccharide pyruvyl transferase domain-containing protein</fullName>
    </recommendedName>
</protein>
<dbReference type="AlphaFoldDB" id="A0A645GIJ6"/>
<evidence type="ECO:0000259" key="1">
    <source>
        <dbReference type="Pfam" id="PF04230"/>
    </source>
</evidence>
<sequence length="200" mass="23645">MEFAKSLVDKDIPIVSDPTILYDFNHLKENNQYEGKYILAYILGKEIDGSHEKALEKIKRKYGNMPVYFIVIPTMNFNLYDCCADKILYDLGPDEWITMFRNAAFVYTDSYHGVLFSLKFHKPFLAYYTEKMRASRFIDLGNRYCIEKYMVESIYDIDMKKSLENVPDYNKIDKILEEHKIYSVEYLREALKPVENSLGK</sequence>
<dbReference type="EMBL" id="VSSQ01076078">
    <property type="protein sequence ID" value="MPN26525.1"/>
    <property type="molecule type" value="Genomic_DNA"/>
</dbReference>
<proteinExistence type="predicted"/>
<accession>A0A645GIJ6</accession>